<proteinExistence type="predicted"/>
<evidence type="ECO:0000313" key="1">
    <source>
        <dbReference type="EMBL" id="AHC40194.1"/>
    </source>
</evidence>
<reference evidence="1 2" key="1">
    <citation type="journal article" date="2014" name="Genome Announc.">
        <title>Complete Genome Sequence of Mycoplasma ovis Strain Michigan, a Hemoplasma of Sheep with Two Distinct 16S rRNA Genes.</title>
        <authorList>
            <person name="Deshuillers P.L."/>
            <person name="Santos A.P."/>
            <person name="do Nascimento N.C."/>
            <person name="Hampel J.A."/>
            <person name="Bergin I.L."/>
            <person name="Dyson M.C."/>
            <person name="Messick J.B."/>
        </authorList>
    </citation>
    <scope>NUCLEOTIDE SEQUENCE [LARGE SCALE GENOMIC DNA]</scope>
    <source>
        <strain evidence="1 2">Michigan</strain>
    </source>
</reference>
<organism evidence="1 2">
    <name type="scientific">Mycoplasma ovis str. Michigan</name>
    <dbReference type="NCBI Taxonomy" id="1415773"/>
    <lineage>
        <taxon>Bacteria</taxon>
        <taxon>Bacillati</taxon>
        <taxon>Mycoplasmatota</taxon>
        <taxon>Mollicutes</taxon>
        <taxon>Mycoplasmataceae</taxon>
        <taxon>Mycoplasma</taxon>
    </lineage>
</organism>
<gene>
    <name evidence="1" type="ORF">OVS_01345</name>
</gene>
<dbReference type="EMBL" id="CP006935">
    <property type="protein sequence ID" value="AHC40194.1"/>
    <property type="molecule type" value="Genomic_DNA"/>
</dbReference>
<evidence type="ECO:0008006" key="3">
    <source>
        <dbReference type="Google" id="ProtNLM"/>
    </source>
</evidence>
<accession>A0ABN4BR71</accession>
<sequence>MEKDVKKTEDQGKHGYFALEGLDKHVLFVFMQEKSLNTPVFFYYDWKGKTISERIHKVEKITYQNWRDVTLSLKGGTPKKLPTVAPNWMRKLTKGTEFIPQTHCNITKKDSSAEEYTLTCQVSGQSWTQNVKKDQITFSEKTSKAKK</sequence>
<evidence type="ECO:0000313" key="2">
    <source>
        <dbReference type="Proteomes" id="UP000018745"/>
    </source>
</evidence>
<dbReference type="Proteomes" id="UP000018745">
    <property type="component" value="Chromosome"/>
</dbReference>
<keyword evidence="2" id="KW-1185">Reference proteome</keyword>
<protein>
    <recommendedName>
        <fullName evidence="3">Ig-like domain-containing protein</fullName>
    </recommendedName>
</protein>
<name>A0ABN4BR71_9MOLU</name>